<dbReference type="SUPFAM" id="SSF56059">
    <property type="entry name" value="Glutathione synthetase ATP-binding domain-like"/>
    <property type="match status" value="1"/>
</dbReference>
<evidence type="ECO:0000259" key="2">
    <source>
        <dbReference type="PROSITE" id="PS50975"/>
    </source>
</evidence>
<keyword evidence="1" id="KW-0067">ATP-binding</keyword>
<dbReference type="AlphaFoldDB" id="A0A1F4TKV5"/>
<dbReference type="GO" id="GO:0005524">
    <property type="term" value="F:ATP binding"/>
    <property type="evidence" value="ECO:0007669"/>
    <property type="project" value="UniProtKB-UniRule"/>
</dbReference>
<dbReference type="Proteomes" id="UP000177309">
    <property type="component" value="Unassembled WGS sequence"/>
</dbReference>
<dbReference type="GO" id="GO:0046872">
    <property type="term" value="F:metal ion binding"/>
    <property type="evidence" value="ECO:0007669"/>
    <property type="project" value="InterPro"/>
</dbReference>
<feature type="domain" description="ATP-grasp" evidence="2">
    <location>
        <begin position="134"/>
        <end position="348"/>
    </location>
</feature>
<organism evidence="3 4">
    <name type="scientific">candidate division WOR-1 bacterium RIFOXYC2_FULL_41_25</name>
    <dbReference type="NCBI Taxonomy" id="1802586"/>
    <lineage>
        <taxon>Bacteria</taxon>
        <taxon>Bacillati</taxon>
        <taxon>Saganbacteria</taxon>
    </lineage>
</organism>
<comment type="caution">
    <text evidence="3">The sequence shown here is derived from an EMBL/GenBank/DDBJ whole genome shotgun (WGS) entry which is preliminary data.</text>
</comment>
<evidence type="ECO:0000256" key="1">
    <source>
        <dbReference type="PROSITE-ProRule" id="PRU00409"/>
    </source>
</evidence>
<evidence type="ECO:0000313" key="3">
    <source>
        <dbReference type="EMBL" id="OGC33334.1"/>
    </source>
</evidence>
<name>A0A1F4TKV5_UNCSA</name>
<proteinExistence type="predicted"/>
<keyword evidence="1" id="KW-0547">Nucleotide-binding</keyword>
<accession>A0A1F4TKV5</accession>
<reference evidence="3 4" key="1">
    <citation type="journal article" date="2016" name="Nat. Commun.">
        <title>Thousands of microbial genomes shed light on interconnected biogeochemical processes in an aquifer system.</title>
        <authorList>
            <person name="Anantharaman K."/>
            <person name="Brown C.T."/>
            <person name="Hug L.A."/>
            <person name="Sharon I."/>
            <person name="Castelle C.J."/>
            <person name="Probst A.J."/>
            <person name="Thomas B.C."/>
            <person name="Singh A."/>
            <person name="Wilkins M.J."/>
            <person name="Karaoz U."/>
            <person name="Brodie E.L."/>
            <person name="Williams K.H."/>
            <person name="Hubbard S.S."/>
            <person name="Banfield J.F."/>
        </authorList>
    </citation>
    <scope>NUCLEOTIDE SEQUENCE [LARGE SCALE GENOMIC DNA]</scope>
</reference>
<dbReference type="PROSITE" id="PS50975">
    <property type="entry name" value="ATP_GRASP"/>
    <property type="match status" value="1"/>
</dbReference>
<dbReference type="EMBL" id="MEUI01000036">
    <property type="protein sequence ID" value="OGC33334.1"/>
    <property type="molecule type" value="Genomic_DNA"/>
</dbReference>
<gene>
    <name evidence="3" type="ORF">A2462_08830</name>
</gene>
<evidence type="ECO:0000313" key="4">
    <source>
        <dbReference type="Proteomes" id="UP000177309"/>
    </source>
</evidence>
<protein>
    <recommendedName>
        <fullName evidence="2">ATP-grasp domain-containing protein</fullName>
    </recommendedName>
</protein>
<sequence>MQLGSGIEGVREGIVAVDRQIDSKYLEYLEKNGLYSPSTEIVVVNSDNPTMVGRLLESEESFGKIQAALARTSAKFIRTFGHSEVVHKPHMIGEYRDLASRLGIPLMYNPEIASYLMRKSQYRETVQRWIDEDEEISEILEIPKGINHLQIGHDNRERIRGFLAECRSQKVIIKKDIATFNQGNRICTREELENVLHSQDEFDAFLQNTCRIAEEDTFCIEEYREHVGTPSSYIEVSPNGEVAVKSIQEQIYEYGALVGFKYPCDYDANTMAKLRDASMFLGQKLHEAGYCGNAVPDFCIQPNGGKLILMEINMRRGGSSVGQTVAARLHGEDLKDISYITSTIRLAAGTAIHDIVKALANTAYSPSSKEGIIFAEGIRLPQTGLGTLVAMKCNKSIIKTRNLLFRGKANLGPHLNNPLIYTKPRK</sequence>
<dbReference type="InterPro" id="IPR011761">
    <property type="entry name" value="ATP-grasp"/>
</dbReference>